<dbReference type="Proteomes" id="UP000887578">
    <property type="component" value="Unplaced"/>
</dbReference>
<dbReference type="WBParaSite" id="PDA_v2.g21517.t1">
    <property type="protein sequence ID" value="PDA_v2.g21517.t1"/>
    <property type="gene ID" value="PDA_v2.g21517"/>
</dbReference>
<dbReference type="AlphaFoldDB" id="A0A914PS82"/>
<evidence type="ECO:0000313" key="2">
    <source>
        <dbReference type="WBParaSite" id="PDA_v2.g21517.t1"/>
    </source>
</evidence>
<reference evidence="2" key="1">
    <citation type="submission" date="2022-11" db="UniProtKB">
        <authorList>
            <consortium name="WormBaseParasite"/>
        </authorList>
    </citation>
    <scope>IDENTIFICATION</scope>
</reference>
<proteinExistence type="predicted"/>
<organism evidence="1 2">
    <name type="scientific">Panagrolaimus davidi</name>
    <dbReference type="NCBI Taxonomy" id="227884"/>
    <lineage>
        <taxon>Eukaryota</taxon>
        <taxon>Metazoa</taxon>
        <taxon>Ecdysozoa</taxon>
        <taxon>Nematoda</taxon>
        <taxon>Chromadorea</taxon>
        <taxon>Rhabditida</taxon>
        <taxon>Tylenchina</taxon>
        <taxon>Panagrolaimomorpha</taxon>
        <taxon>Panagrolaimoidea</taxon>
        <taxon>Panagrolaimidae</taxon>
        <taxon>Panagrolaimus</taxon>
    </lineage>
</organism>
<accession>A0A914PS82</accession>
<protein>
    <submittedName>
        <fullName evidence="2">Uncharacterized protein</fullName>
    </submittedName>
</protein>
<keyword evidence="1" id="KW-1185">Reference proteome</keyword>
<name>A0A914PS82_9BILA</name>
<sequence>MAENLCSSLAMAFTRQEKLNNDALNFLANNGNYTLARRQEGIELLANLISLCNTFEEIDEKWEGIVKSIVDAAEKADAQALYELHAFGIGDPNVIPYRLVMGDIADIIGEVECEVFFITVDLKGTTRANLADRDVVFASIRKECNRAIVVASTLEKASESNGEQLPCRDVLVHDVKLDEKVTVPTMESSIIHIENPNEILLDYKIGLQRSSKVDNLGKFFPKIKVGERKTLSEKRHFFGAKFSETFVEKLKKFFKVDQVIDFTSDHFAVMVQKAIKAFILLNYKKKRKCRS</sequence>
<evidence type="ECO:0000313" key="1">
    <source>
        <dbReference type="Proteomes" id="UP000887578"/>
    </source>
</evidence>